<proteinExistence type="predicted"/>
<dbReference type="EMBL" id="JBEFKJ010000020">
    <property type="protein sequence ID" value="KAL2040728.1"/>
    <property type="molecule type" value="Genomic_DNA"/>
</dbReference>
<comment type="caution">
    <text evidence="1">The sequence shown here is derived from an EMBL/GenBank/DDBJ whole genome shotgun (WGS) entry which is preliminary data.</text>
</comment>
<protein>
    <submittedName>
        <fullName evidence="1">Uncharacterized protein</fullName>
    </submittedName>
</protein>
<name>A0ABR4A6R3_9LECA</name>
<sequence length="166" mass="18150">MIVAQMKGIGRRLARLTLVMMMDACTTYDRDDIQKISWFAKDVENSQHSAYDNLLFLSVLVLLLPNWDGQGSSFGVKTIKAAPESGPFDSVHANSAILALMRLLVSTSPVNDGLTSSTLRCTPLHSTPSNQSYRRIARFALWPYAGPRSSLQPGVQVPCGATMYGV</sequence>
<keyword evidence="2" id="KW-1185">Reference proteome</keyword>
<reference evidence="1 2" key="1">
    <citation type="submission" date="2024-09" db="EMBL/GenBank/DDBJ databases">
        <title>Rethinking Asexuality: The Enigmatic Case of Functional Sexual Genes in Lepraria (Stereocaulaceae).</title>
        <authorList>
            <person name="Doellman M."/>
            <person name="Sun Y."/>
            <person name="Barcenas-Pena A."/>
            <person name="Lumbsch H.T."/>
            <person name="Grewe F."/>
        </authorList>
    </citation>
    <scope>NUCLEOTIDE SEQUENCE [LARGE SCALE GENOMIC DNA]</scope>
    <source>
        <strain evidence="1 2">Mercado 3170</strain>
    </source>
</reference>
<accession>A0ABR4A6R3</accession>
<dbReference type="Proteomes" id="UP001590950">
    <property type="component" value="Unassembled WGS sequence"/>
</dbReference>
<gene>
    <name evidence="1" type="ORF">N7G274_006707</name>
</gene>
<organism evidence="1 2">
    <name type="scientific">Stereocaulon virgatum</name>
    <dbReference type="NCBI Taxonomy" id="373712"/>
    <lineage>
        <taxon>Eukaryota</taxon>
        <taxon>Fungi</taxon>
        <taxon>Dikarya</taxon>
        <taxon>Ascomycota</taxon>
        <taxon>Pezizomycotina</taxon>
        <taxon>Lecanoromycetes</taxon>
        <taxon>OSLEUM clade</taxon>
        <taxon>Lecanoromycetidae</taxon>
        <taxon>Lecanorales</taxon>
        <taxon>Lecanorineae</taxon>
        <taxon>Stereocaulaceae</taxon>
        <taxon>Stereocaulon</taxon>
    </lineage>
</organism>
<evidence type="ECO:0000313" key="1">
    <source>
        <dbReference type="EMBL" id="KAL2040728.1"/>
    </source>
</evidence>
<evidence type="ECO:0000313" key="2">
    <source>
        <dbReference type="Proteomes" id="UP001590950"/>
    </source>
</evidence>